<evidence type="ECO:0000256" key="5">
    <source>
        <dbReference type="ARBA" id="ARBA00032482"/>
    </source>
</evidence>
<feature type="compositionally biased region" description="Pro residues" evidence="7">
    <location>
        <begin position="477"/>
        <end position="486"/>
    </location>
</feature>
<feature type="compositionally biased region" description="Low complexity" evidence="7">
    <location>
        <begin position="233"/>
        <end position="269"/>
    </location>
</feature>
<protein>
    <recommendedName>
        <fullName evidence="2">Antigenic heat-stable 120 kDa protein</fullName>
    </recommendedName>
    <alternativeName>
        <fullName evidence="4">120 kDa antigen</fullName>
    </alternativeName>
    <alternativeName>
        <fullName evidence="5">Protein PS 120</fullName>
    </alternativeName>
</protein>
<feature type="compositionally biased region" description="Polar residues" evidence="7">
    <location>
        <begin position="901"/>
        <end position="929"/>
    </location>
</feature>
<dbReference type="RefSeq" id="WP_047220256.1">
    <property type="nucleotide sequence ID" value="NZ_LS398551.1"/>
</dbReference>
<feature type="compositionally biased region" description="Basic and acidic residues" evidence="7">
    <location>
        <begin position="883"/>
        <end position="900"/>
    </location>
</feature>
<feature type="region of interest" description="Disordered" evidence="7">
    <location>
        <begin position="797"/>
        <end position="1018"/>
    </location>
</feature>
<feature type="compositionally biased region" description="Low complexity" evidence="7">
    <location>
        <begin position="325"/>
        <end position="338"/>
    </location>
</feature>
<dbReference type="EMBL" id="LANO01000003">
    <property type="protein sequence ID" value="KJV53874.1"/>
    <property type="molecule type" value="Genomic_DNA"/>
</dbReference>
<evidence type="ECO:0000313" key="11">
    <source>
        <dbReference type="Proteomes" id="UP000244959"/>
    </source>
</evidence>
<reference evidence="8 10" key="1">
    <citation type="submission" date="2015-02" db="EMBL/GenBank/DDBJ databases">
        <title>Genome Sequencing of Rickettsiales.</title>
        <authorList>
            <person name="Daugherty S.C."/>
            <person name="Su Q."/>
            <person name="Abolude K."/>
            <person name="Beier-Sexton M."/>
            <person name="Carlyon J.A."/>
            <person name="Carter R."/>
            <person name="Day N.P."/>
            <person name="Dumler S.J."/>
            <person name="Dyachenko V."/>
            <person name="Godinez A."/>
            <person name="Kurtti T.J."/>
            <person name="Lichay M."/>
            <person name="Mullins K.E."/>
            <person name="Ott S."/>
            <person name="Pappas-Brown V."/>
            <person name="Paris D.H."/>
            <person name="Patel P."/>
            <person name="Richards A.L."/>
            <person name="Sadzewicz L."/>
            <person name="Sears K."/>
            <person name="Seidman D."/>
            <person name="Sengamalay N."/>
            <person name="Stenos J."/>
            <person name="Tallon L.J."/>
            <person name="Vincent G."/>
            <person name="Fraser C.M."/>
            <person name="Munderloh U."/>
            <person name="Dunning-Hotopp J.C."/>
        </authorList>
    </citation>
    <scope>NUCLEOTIDE SEQUENCE [LARGE SCALE GENOMIC DNA]</scope>
    <source>
        <strain evidence="8 10">Gilliam</strain>
    </source>
</reference>
<dbReference type="Proteomes" id="UP000244959">
    <property type="component" value="Chromosome I"/>
</dbReference>
<feature type="compositionally biased region" description="Low complexity" evidence="7">
    <location>
        <begin position="359"/>
        <end position="371"/>
    </location>
</feature>
<dbReference type="PATRIC" id="fig|1359184.3.peg.1399"/>
<gene>
    <name evidence="9" type="ORF">GILLIAM_01640</name>
    <name evidence="8" type="ORF">OTSGILL_0411</name>
</gene>
<feature type="compositionally biased region" description="Low complexity" evidence="7">
    <location>
        <begin position="290"/>
        <end position="302"/>
    </location>
</feature>
<evidence type="ECO:0000313" key="8">
    <source>
        <dbReference type="EMBL" id="KJV53874.1"/>
    </source>
</evidence>
<dbReference type="InterPro" id="IPR020954">
    <property type="entry name" value="Rickettsia_antigen_120kDa"/>
</dbReference>
<feature type="coiled-coil region" evidence="6">
    <location>
        <begin position="98"/>
        <end position="132"/>
    </location>
</feature>
<feature type="region of interest" description="Disordered" evidence="7">
    <location>
        <begin position="224"/>
        <end position="522"/>
    </location>
</feature>
<dbReference type="Pfam" id="PF12574">
    <property type="entry name" value="120_Rick_ant"/>
    <property type="match status" value="1"/>
</dbReference>
<evidence type="ECO:0000256" key="4">
    <source>
        <dbReference type="ARBA" id="ARBA00030482"/>
    </source>
</evidence>
<evidence type="ECO:0000256" key="6">
    <source>
        <dbReference type="SAM" id="Coils"/>
    </source>
</evidence>
<proteinExistence type="predicted"/>
<feature type="coiled-coil region" evidence="6">
    <location>
        <begin position="158"/>
        <end position="204"/>
    </location>
</feature>
<evidence type="ECO:0000256" key="3">
    <source>
        <dbReference type="ARBA" id="ARBA00022490"/>
    </source>
</evidence>
<dbReference type="GO" id="GO:0005737">
    <property type="term" value="C:cytoplasm"/>
    <property type="evidence" value="ECO:0007669"/>
    <property type="project" value="UniProtKB-SubCell"/>
</dbReference>
<feature type="compositionally biased region" description="Pro residues" evidence="7">
    <location>
        <begin position="339"/>
        <end position="348"/>
    </location>
</feature>
<feature type="compositionally biased region" description="Polar residues" evidence="7">
    <location>
        <begin position="1009"/>
        <end position="1018"/>
    </location>
</feature>
<feature type="compositionally biased region" description="Basic and acidic residues" evidence="7">
    <location>
        <begin position="855"/>
        <end position="869"/>
    </location>
</feature>
<evidence type="ECO:0000313" key="9">
    <source>
        <dbReference type="EMBL" id="SPR08208.1"/>
    </source>
</evidence>
<dbReference type="Proteomes" id="UP000033769">
    <property type="component" value="Unassembled WGS sequence"/>
</dbReference>
<evidence type="ECO:0000313" key="10">
    <source>
        <dbReference type="Proteomes" id="UP000033769"/>
    </source>
</evidence>
<comment type="subcellular location">
    <subcellularLocation>
        <location evidence="1">Cytoplasm</location>
    </subcellularLocation>
</comment>
<evidence type="ECO:0000256" key="2">
    <source>
        <dbReference type="ARBA" id="ARBA00019563"/>
    </source>
</evidence>
<feature type="compositionally biased region" description="Polar residues" evidence="7">
    <location>
        <begin position="7"/>
        <end position="21"/>
    </location>
</feature>
<sequence>MAPDNKPINNKSSGLISKSQEQNIKDLGEKIDLMIQQVDTLDSKMRSMSAEGNTLNVKVIRALNNVMKSVPEMLQQFSQEILQQSKLARQQPQKGQYNDDFRKKRAEAKEKKEHLEKQKQELMGLVSKLGEEMKLVGKPGGQMSNIQDTLDKLHAIVNKSAQHQLKNTLGELQAMINEHKQNQLQDALDDLENIINDHKQNQKEQKAPVSPETHAHDITSIKNQAQQNAGINQPDAPKSASKSAADISQSTQHSSPVTPTGTGQQQEPQKTPPPVPPKPSKNTIEELKAKIAQAQQNAGINQPDAPKSVSKSAADISQSPQHSSPVTPTGTGQQQEPQKTPPPVPPKPSKNTIEELKAKIAQAQQNAGINQPDAPKSVSKSAADISQSPQHSSPVTPTGTVQQQEPQKTPPPVPPKPSKNTIEELKAKIAQAQQNAGISQSDAPKSVSKSAADISQSTQHSSPATPTATTQQHEPQKTPPPVPPKPSKNIIEELKAKISQTQQQVNQQSYINPSSSPQHLSSTIDHAKDRVLTLDPQYRHAQAAQNMSGPEAETNQMPVDPILQAFKDLKALINSVIAEDNKFKAWQQQNPSKSLDDFKHDSTQMDSLSQETKELLSNLGSAGYANIMGSTANIEQAQQMSFAASFSTLDWDTQANSVGSTTQKTITNDAGEKVTDLISHSHKTQLSASVNGVTKTVTKHRTIDIPRAVEENKGPLDLALVAQDETGKNMSESKAVYLTAHYNQEGKLVEMTHPEPMKFFSDDPGSPAYTVINNEVYTLPITREKYDQLTKEISQNIQEQDKDKEREQEAVDKFTVGSRQTDIHKEKSIQKADEVSNDDPKSLKSMNEFTIGSRQTDDIYNEKSTRNPEEISSDAPKSLKSIAPDENKNKIQSTDHKSKNSNEYVQQMINSFNQNYNKIDSNEPNSTEQVKLKPVVKSMKPESKQNSTIDPNDEGSLGYVKRVVESMEQTSPNPSEIAQRLQVNLANSSQHSSSMSITTPPNTPRNNNQSKSQTKGIG</sequence>
<feature type="compositionally biased region" description="Pro residues" evidence="7">
    <location>
        <begin position="270"/>
        <end position="279"/>
    </location>
</feature>
<feature type="compositionally biased region" description="Polar residues" evidence="7">
    <location>
        <begin position="844"/>
        <end position="854"/>
    </location>
</feature>
<feature type="compositionally biased region" description="Polar residues" evidence="7">
    <location>
        <begin position="309"/>
        <end position="324"/>
    </location>
</feature>
<feature type="compositionally biased region" description="Polar residues" evidence="7">
    <location>
        <begin position="967"/>
        <end position="987"/>
    </location>
</feature>
<accession>A0A0F3MH25</accession>
<evidence type="ECO:0000256" key="1">
    <source>
        <dbReference type="ARBA" id="ARBA00004496"/>
    </source>
</evidence>
<feature type="compositionally biased region" description="Polar residues" evidence="7">
    <location>
        <begin position="378"/>
        <end position="399"/>
    </location>
</feature>
<keyword evidence="11" id="KW-1185">Reference proteome</keyword>
<reference evidence="9" key="3">
    <citation type="submission" date="2018-03" db="EMBL/GenBank/DDBJ databases">
        <authorList>
            <person name="Keele B.F."/>
        </authorList>
    </citation>
    <scope>NUCLEOTIDE SEQUENCE [LARGE SCALE GENOMIC DNA]</scope>
    <source>
        <strain evidence="9">Gilliam</strain>
    </source>
</reference>
<name>A0A0F3MH25_ORITS</name>
<dbReference type="AlphaFoldDB" id="A0A0F3MH25"/>
<evidence type="ECO:0000256" key="7">
    <source>
        <dbReference type="SAM" id="MobiDB-lite"/>
    </source>
</evidence>
<keyword evidence="3" id="KW-0963">Cytoplasm</keyword>
<feature type="compositionally biased region" description="Basic and acidic residues" evidence="7">
    <location>
        <begin position="799"/>
        <end position="812"/>
    </location>
</feature>
<keyword evidence="6" id="KW-0175">Coiled coil</keyword>
<feature type="compositionally biased region" description="Low complexity" evidence="7">
    <location>
        <begin position="988"/>
        <end position="1008"/>
    </location>
</feature>
<feature type="region of interest" description="Disordered" evidence="7">
    <location>
        <begin position="1"/>
        <end position="21"/>
    </location>
</feature>
<reference evidence="11" key="2">
    <citation type="submission" date="2018-03" db="EMBL/GenBank/DDBJ databases">
        <authorList>
            <person name="Batty M. E."/>
            <person name="Batty M E."/>
        </authorList>
    </citation>
    <scope>NUCLEOTIDE SEQUENCE [LARGE SCALE GENOMIC DNA]</scope>
    <source>
        <strain evidence="11">Gilliam</strain>
    </source>
</reference>
<feature type="compositionally biased region" description="Polar residues" evidence="7">
    <location>
        <begin position="431"/>
        <end position="473"/>
    </location>
</feature>
<organism evidence="8 10">
    <name type="scientific">Orientia tsutsugamushi str. Gilliam</name>
    <dbReference type="NCBI Taxonomy" id="1359184"/>
    <lineage>
        <taxon>Bacteria</taxon>
        <taxon>Pseudomonadati</taxon>
        <taxon>Pseudomonadota</taxon>
        <taxon>Alphaproteobacteria</taxon>
        <taxon>Rickettsiales</taxon>
        <taxon>Rickettsiaceae</taxon>
        <taxon>Rickettsieae</taxon>
        <taxon>Orientia</taxon>
    </lineage>
</organism>
<feature type="compositionally biased region" description="Basic and acidic residues" evidence="7">
    <location>
        <begin position="821"/>
        <end position="842"/>
    </location>
</feature>
<dbReference type="EMBL" id="LS398551">
    <property type="protein sequence ID" value="SPR08208.1"/>
    <property type="molecule type" value="Genomic_DNA"/>
</dbReference>
<feature type="compositionally biased region" description="Polar residues" evidence="7">
    <location>
        <begin position="509"/>
        <end position="522"/>
    </location>
</feature>
<feature type="compositionally biased region" description="Pro residues" evidence="7">
    <location>
        <begin position="408"/>
        <end position="417"/>
    </location>
</feature>